<accession>A0ABT4SS06</accession>
<dbReference type="RefSeq" id="WP_271275251.1">
    <property type="nucleotide sequence ID" value="NZ_BAABFD010000004.1"/>
</dbReference>
<evidence type="ECO:0000256" key="1">
    <source>
        <dbReference type="SAM" id="Phobius"/>
    </source>
</evidence>
<dbReference type="Pfam" id="PF18075">
    <property type="entry name" value="FtsX_ECD"/>
    <property type="match status" value="2"/>
</dbReference>
<name>A0ABT4SS06_9ACTN</name>
<dbReference type="Proteomes" id="UP001212498">
    <property type="component" value="Unassembled WGS sequence"/>
</dbReference>
<evidence type="ECO:0000313" key="3">
    <source>
        <dbReference type="EMBL" id="MDA0639829.1"/>
    </source>
</evidence>
<comment type="caution">
    <text evidence="3">The sequence shown here is derived from an EMBL/GenBank/DDBJ whole genome shotgun (WGS) entry which is preliminary data.</text>
</comment>
<evidence type="ECO:0000259" key="2">
    <source>
        <dbReference type="Pfam" id="PF18075"/>
    </source>
</evidence>
<organism evidence="3 4">
    <name type="scientific">Nonomuraea ferruginea</name>
    <dbReference type="NCBI Taxonomy" id="46174"/>
    <lineage>
        <taxon>Bacteria</taxon>
        <taxon>Bacillati</taxon>
        <taxon>Actinomycetota</taxon>
        <taxon>Actinomycetes</taxon>
        <taxon>Streptosporangiales</taxon>
        <taxon>Streptosporangiaceae</taxon>
        <taxon>Nonomuraea</taxon>
    </lineage>
</organism>
<keyword evidence="1" id="KW-1133">Transmembrane helix</keyword>
<proteinExistence type="predicted"/>
<dbReference type="EMBL" id="JAPNUD010000007">
    <property type="protein sequence ID" value="MDA0639829.1"/>
    <property type="molecule type" value="Genomic_DNA"/>
</dbReference>
<feature type="transmembrane region" description="Helical" evidence="1">
    <location>
        <begin position="40"/>
        <end position="61"/>
    </location>
</feature>
<sequence>MNSSVEDRLRGALAEAGETVQVETIAPLRGGRRSRVRPRWIATGIAVTVGVMLAVIMAPLLPGGDGPSVAVAPPRDQADLAVYLCRIAADPQCDADERVVENALRGIPGVDEVHFEDRRSAYEAMRAFYSDDPSLVEGITPDDLPQAFRLVTRPGADIESISRQVGQVPGVAEVVALGELKAALSDADMELSVFLCTSERERCGGKTASGAQKAAVSRALAALPEVQSVTFEDQEAAFENFRESFAHNEALVSATRMSDMPESYRAVLRPGTEFRTRRKLAAELGRMPGVSQVIDQKCLLAEHALHARFGIRADAIEACE</sequence>
<dbReference type="InterPro" id="IPR004513">
    <property type="entry name" value="FtsX"/>
</dbReference>
<reference evidence="3 4" key="1">
    <citation type="submission" date="2022-11" db="EMBL/GenBank/DDBJ databases">
        <title>Nonomuraea corallina sp. nov., a new species of the genus Nonomuraea isolated from sea side sediment in Thai sea.</title>
        <authorList>
            <person name="Ngamcharungchit C."/>
            <person name="Matsumoto A."/>
            <person name="Suriyachadkun C."/>
            <person name="Panbangred W."/>
            <person name="Inahashi Y."/>
            <person name="Intra B."/>
        </authorList>
    </citation>
    <scope>NUCLEOTIDE SEQUENCE [LARGE SCALE GENOMIC DNA]</scope>
    <source>
        <strain evidence="3 4">DSM 43553</strain>
    </source>
</reference>
<keyword evidence="4" id="KW-1185">Reference proteome</keyword>
<feature type="domain" description="FtsX extracellular" evidence="2">
    <location>
        <begin position="81"/>
        <end position="174"/>
    </location>
</feature>
<dbReference type="PANTHER" id="PTHR47755:SF1">
    <property type="entry name" value="CELL DIVISION PROTEIN FTSX"/>
    <property type="match status" value="1"/>
</dbReference>
<dbReference type="InterPro" id="IPR040690">
    <property type="entry name" value="FtsX_ECD"/>
</dbReference>
<gene>
    <name evidence="3" type="ORF">OUY24_04295</name>
</gene>
<protein>
    <submittedName>
        <fullName evidence="3">Permease-like cell division protein FtsX</fullName>
    </submittedName>
</protein>
<keyword evidence="1" id="KW-0812">Transmembrane</keyword>
<dbReference type="PANTHER" id="PTHR47755">
    <property type="entry name" value="CELL DIVISION PROTEIN FTSX"/>
    <property type="match status" value="1"/>
</dbReference>
<feature type="domain" description="FtsX extracellular" evidence="2">
    <location>
        <begin position="190"/>
        <end position="293"/>
    </location>
</feature>
<dbReference type="Gene3D" id="3.30.70.3040">
    <property type="match status" value="2"/>
</dbReference>
<keyword evidence="1" id="KW-0472">Membrane</keyword>
<evidence type="ECO:0000313" key="4">
    <source>
        <dbReference type="Proteomes" id="UP001212498"/>
    </source>
</evidence>